<organism evidence="3 4">
    <name type="scientific">Haloferax gibbonsii (strain ATCC 33959 / DSM 4427 / JCM 8863 / NBRC 102184 / NCIMB 2188 / Ma 2.38)</name>
    <dbReference type="NCBI Taxonomy" id="1227459"/>
    <lineage>
        <taxon>Archaea</taxon>
        <taxon>Methanobacteriati</taxon>
        <taxon>Methanobacteriota</taxon>
        <taxon>Stenosarchaea group</taxon>
        <taxon>Halobacteria</taxon>
        <taxon>Halobacteriales</taxon>
        <taxon>Haloferacaceae</taxon>
        <taxon>Haloferax</taxon>
    </lineage>
</organism>
<comment type="caution">
    <text evidence="3">The sequence shown here is derived from an EMBL/GenBank/DDBJ whole genome shotgun (WGS) entry which is preliminary data.</text>
</comment>
<feature type="transmembrane region" description="Helical" evidence="1">
    <location>
        <begin position="263"/>
        <end position="279"/>
    </location>
</feature>
<evidence type="ECO:0000313" key="3">
    <source>
        <dbReference type="EMBL" id="ELZ83903.1"/>
    </source>
</evidence>
<evidence type="ECO:0000313" key="4">
    <source>
        <dbReference type="Proteomes" id="UP000011571"/>
    </source>
</evidence>
<evidence type="ECO:0000256" key="1">
    <source>
        <dbReference type="SAM" id="Phobius"/>
    </source>
</evidence>
<keyword evidence="4" id="KW-1185">Reference proteome</keyword>
<feature type="domain" description="Phosphatidic acid phosphatase type 2/haloperoxidase" evidence="2">
    <location>
        <begin position="65"/>
        <end position="188"/>
    </location>
</feature>
<dbReference type="EMBL" id="AOLJ01000011">
    <property type="protein sequence ID" value="ELZ83903.1"/>
    <property type="molecule type" value="Genomic_DNA"/>
</dbReference>
<dbReference type="SUPFAM" id="SSF48317">
    <property type="entry name" value="Acid phosphatase/Vanadium-dependent haloperoxidase"/>
    <property type="match status" value="1"/>
</dbReference>
<dbReference type="AlphaFoldDB" id="M0HJC3"/>
<dbReference type="Pfam" id="PF01569">
    <property type="entry name" value="PAP2"/>
    <property type="match status" value="1"/>
</dbReference>
<feature type="transmembrane region" description="Helical" evidence="1">
    <location>
        <begin position="173"/>
        <end position="193"/>
    </location>
</feature>
<accession>M0HJC3</accession>
<feature type="transmembrane region" description="Helical" evidence="1">
    <location>
        <begin position="205"/>
        <end position="227"/>
    </location>
</feature>
<gene>
    <name evidence="3" type="ORF">C454_06317</name>
</gene>
<feature type="transmembrane region" description="Helical" evidence="1">
    <location>
        <begin position="285"/>
        <end position="305"/>
    </location>
</feature>
<dbReference type="RefSeq" id="WP_004973750.1">
    <property type="nucleotide sequence ID" value="NZ_AOLJ01000011.1"/>
</dbReference>
<dbReference type="PATRIC" id="fig|1227459.3.peg.1215"/>
<dbReference type="InterPro" id="IPR036938">
    <property type="entry name" value="PAP2/HPO_sf"/>
</dbReference>
<sequence length="323" mass="33184">MSRFALPLQTRGLGELALADAPDALVFLFGLVTQLGDQWFFFVAFTSLYWLCRPRITARPRRTAAAFVGLALGSLALVTALKVGFALPRPPTATVADAPAWPSPLSDLFVSFTTDDGFGFPSGHALGTTVVYGAAVSLLDVWDRRRRLVAAAAVVGTVSLSRIFLGVHYGVDIVVGVLLGLVFLKAVFSVAAADDPDAAGHLDPARLFAIAAGLSVLALAVVFTTGVPGHTENAAAALGGSLGGLVGWTRLADHESLPTLSPPVALVAFLGAGGLWVGVDVVDAPVPVTVTVLATGAVVAFILVAPKLQGRIGLGDGATQRAD</sequence>
<keyword evidence="1" id="KW-1133">Transmembrane helix</keyword>
<feature type="transmembrane region" description="Helical" evidence="1">
    <location>
        <begin position="24"/>
        <end position="52"/>
    </location>
</feature>
<name>M0HJC3_HALGM</name>
<dbReference type="Proteomes" id="UP000011571">
    <property type="component" value="Unassembled WGS sequence"/>
</dbReference>
<dbReference type="SMART" id="SM00014">
    <property type="entry name" value="acidPPc"/>
    <property type="match status" value="1"/>
</dbReference>
<keyword evidence="1" id="KW-0812">Transmembrane</keyword>
<protein>
    <submittedName>
        <fullName evidence="3">Glucose-6-phosphatase</fullName>
    </submittedName>
</protein>
<dbReference type="InterPro" id="IPR000326">
    <property type="entry name" value="PAP2/HPO"/>
</dbReference>
<dbReference type="PANTHER" id="PTHR14969:SF13">
    <property type="entry name" value="AT30094P"/>
    <property type="match status" value="1"/>
</dbReference>
<proteinExistence type="predicted"/>
<feature type="transmembrane region" description="Helical" evidence="1">
    <location>
        <begin position="118"/>
        <end position="141"/>
    </location>
</feature>
<feature type="transmembrane region" description="Helical" evidence="1">
    <location>
        <begin position="64"/>
        <end position="87"/>
    </location>
</feature>
<feature type="transmembrane region" description="Helical" evidence="1">
    <location>
        <begin position="148"/>
        <end position="167"/>
    </location>
</feature>
<dbReference type="PANTHER" id="PTHR14969">
    <property type="entry name" value="SPHINGOSINE-1-PHOSPHATE PHOSPHOHYDROLASE"/>
    <property type="match status" value="1"/>
</dbReference>
<dbReference type="Gene3D" id="1.20.144.10">
    <property type="entry name" value="Phosphatidic acid phosphatase type 2/haloperoxidase"/>
    <property type="match status" value="1"/>
</dbReference>
<keyword evidence="1" id="KW-0472">Membrane</keyword>
<evidence type="ECO:0000259" key="2">
    <source>
        <dbReference type="SMART" id="SM00014"/>
    </source>
</evidence>
<reference evidence="3 4" key="1">
    <citation type="journal article" date="2014" name="PLoS Genet.">
        <title>Phylogenetically driven sequencing of extremely halophilic archaea reveals strategies for static and dynamic osmo-response.</title>
        <authorList>
            <person name="Becker E.A."/>
            <person name="Seitzer P.M."/>
            <person name="Tritt A."/>
            <person name="Larsen D."/>
            <person name="Krusor M."/>
            <person name="Yao A.I."/>
            <person name="Wu D."/>
            <person name="Madern D."/>
            <person name="Eisen J.A."/>
            <person name="Darling A.E."/>
            <person name="Facciotti M.T."/>
        </authorList>
    </citation>
    <scope>NUCLEOTIDE SEQUENCE [LARGE SCALE GENOMIC DNA]</scope>
    <source>
        <strain evidence="4">ATCC 33959 / DSM 4427 / JCM 8863 / NBRC 102184 / NCIMB 2188 / Ma 2.38</strain>
    </source>
</reference>